<dbReference type="AlphaFoldDB" id="A0A1B0FMJ6"/>
<organism evidence="2 3">
    <name type="scientific">Glossina morsitans morsitans</name>
    <name type="common">Savannah tsetse fly</name>
    <dbReference type="NCBI Taxonomy" id="37546"/>
    <lineage>
        <taxon>Eukaryota</taxon>
        <taxon>Metazoa</taxon>
        <taxon>Ecdysozoa</taxon>
        <taxon>Arthropoda</taxon>
        <taxon>Hexapoda</taxon>
        <taxon>Insecta</taxon>
        <taxon>Pterygota</taxon>
        <taxon>Neoptera</taxon>
        <taxon>Endopterygota</taxon>
        <taxon>Diptera</taxon>
        <taxon>Brachycera</taxon>
        <taxon>Muscomorpha</taxon>
        <taxon>Hippoboscoidea</taxon>
        <taxon>Glossinidae</taxon>
        <taxon>Glossina</taxon>
    </lineage>
</organism>
<reference evidence="2" key="1">
    <citation type="submission" date="2020-05" db="UniProtKB">
        <authorList>
            <consortium name="EnsemblMetazoa"/>
        </authorList>
    </citation>
    <scope>IDENTIFICATION</scope>
    <source>
        <strain evidence="2">Yale</strain>
    </source>
</reference>
<accession>A0A1B0FMJ6</accession>
<feature type="region of interest" description="Disordered" evidence="1">
    <location>
        <begin position="141"/>
        <end position="177"/>
    </location>
</feature>
<name>A0A1B0FMJ6_GLOMM</name>
<keyword evidence="3" id="KW-1185">Reference proteome</keyword>
<dbReference type="EnsemblMetazoa" id="GMOY005068-RA">
    <property type="protein sequence ID" value="GMOY005068-PA"/>
    <property type="gene ID" value="GMOY005068"/>
</dbReference>
<dbReference type="EMBL" id="CCAG010008091">
    <property type="status" value="NOT_ANNOTATED_CDS"/>
    <property type="molecule type" value="Genomic_DNA"/>
</dbReference>
<proteinExistence type="predicted"/>
<feature type="compositionally biased region" description="Polar residues" evidence="1">
    <location>
        <begin position="152"/>
        <end position="169"/>
    </location>
</feature>
<feature type="region of interest" description="Disordered" evidence="1">
    <location>
        <begin position="220"/>
        <end position="242"/>
    </location>
</feature>
<feature type="compositionally biased region" description="Polar residues" evidence="1">
    <location>
        <begin position="117"/>
        <end position="128"/>
    </location>
</feature>
<dbReference type="Proteomes" id="UP000092444">
    <property type="component" value="Unassembled WGS sequence"/>
</dbReference>
<evidence type="ECO:0000313" key="3">
    <source>
        <dbReference type="Proteomes" id="UP000092444"/>
    </source>
</evidence>
<feature type="region of interest" description="Disordered" evidence="1">
    <location>
        <begin position="1"/>
        <end position="29"/>
    </location>
</feature>
<dbReference type="VEuPathDB" id="VectorBase:GMOY005068"/>
<evidence type="ECO:0000256" key="1">
    <source>
        <dbReference type="SAM" id="MobiDB-lite"/>
    </source>
</evidence>
<protein>
    <submittedName>
        <fullName evidence="2">Uncharacterized protein</fullName>
    </submittedName>
</protein>
<evidence type="ECO:0000313" key="2">
    <source>
        <dbReference type="EnsemblMetazoa" id="GMOY005068-PA"/>
    </source>
</evidence>
<feature type="region of interest" description="Disordered" evidence="1">
    <location>
        <begin position="117"/>
        <end position="136"/>
    </location>
</feature>
<feature type="compositionally biased region" description="Polar residues" evidence="1">
    <location>
        <begin position="7"/>
        <end position="18"/>
    </location>
</feature>
<feature type="compositionally biased region" description="Low complexity" evidence="1">
    <location>
        <begin position="228"/>
        <end position="238"/>
    </location>
</feature>
<sequence length="363" mass="39044">MSKDDSTSPPQYIVTTPSEAEGDDEDHSLHDFEGTINAVTESMIQQEQHQKCVVSQMSRQIASRSFSVAAASSVIQEESKNVTEQLLQHQQHQQQQQQQQQKSQQVYALQKTISANTRSQSLQSGNDQTLLMSNNTLGSSTTTTKLSQQLKAKSSTSIVSSEQRTGSFMQKTSSTTSSAATKSKFQSFLQQPDAVMGHPTSTSSGHFLTAHQKHVRQFVRSTSAHSETNTSNTTGTTGRPEKCIRSASAQIDDSNNSGDVITGSETLTSATSNKLSLQQSSSILISKSAETIETKSLATASTSTSARTHLTLSGGFLAPPNRKITILSPIHAPPGLHDMIKRAGRSPLSPRISFPGSEADIFG</sequence>
<feature type="compositionally biased region" description="Low complexity" evidence="1">
    <location>
        <begin position="141"/>
        <end position="151"/>
    </location>
</feature>